<dbReference type="Proteomes" id="UP001108029">
    <property type="component" value="Unassembled WGS sequence"/>
</dbReference>
<feature type="region of interest" description="Disordered" evidence="1">
    <location>
        <begin position="1"/>
        <end position="25"/>
    </location>
</feature>
<evidence type="ECO:0000313" key="2">
    <source>
        <dbReference type="EMBL" id="MCD9880906.1"/>
    </source>
</evidence>
<evidence type="ECO:0000313" key="3">
    <source>
        <dbReference type="Proteomes" id="UP001108029"/>
    </source>
</evidence>
<comment type="caution">
    <text evidence="2">The sequence shown here is derived from an EMBL/GenBank/DDBJ whole genome shotgun (WGS) entry which is preliminary data.</text>
</comment>
<protein>
    <submittedName>
        <fullName evidence="2">Uncharacterized protein</fullName>
    </submittedName>
</protein>
<proteinExistence type="predicted"/>
<reference evidence="2" key="1">
    <citation type="submission" date="2021-12" db="EMBL/GenBank/DDBJ databases">
        <authorList>
            <person name="Lee J.-H."/>
            <person name="Kim S.-B."/>
        </authorList>
    </citation>
    <scope>NUCLEOTIDE SEQUENCE</scope>
    <source>
        <strain evidence="2">NR30</strain>
    </source>
</reference>
<dbReference type="RefSeq" id="WP_232655823.1">
    <property type="nucleotide sequence ID" value="NZ_JAJSBI010000050.1"/>
</dbReference>
<evidence type="ECO:0000256" key="1">
    <source>
        <dbReference type="SAM" id="MobiDB-lite"/>
    </source>
</evidence>
<gene>
    <name evidence="2" type="ORF">LJ657_46745</name>
</gene>
<keyword evidence="3" id="KW-1185">Reference proteome</keyword>
<dbReference type="EMBL" id="JAJSBI010000050">
    <property type="protein sequence ID" value="MCD9880906.1"/>
    <property type="molecule type" value="Genomic_DNA"/>
</dbReference>
<dbReference type="AlphaFoldDB" id="A0A9Q3VYS0"/>
<name>A0A9Q3VYS0_9ACTN</name>
<dbReference type="SUPFAM" id="SSF56973">
    <property type="entry name" value="Aerolisin/ETX pore-forming domain"/>
    <property type="match status" value="1"/>
</dbReference>
<accession>A0A9Q3VYS0</accession>
<organism evidence="2 3">
    <name type="scientific">Streptomyces guryensis</name>
    <dbReference type="NCBI Taxonomy" id="2886947"/>
    <lineage>
        <taxon>Bacteria</taxon>
        <taxon>Bacillati</taxon>
        <taxon>Actinomycetota</taxon>
        <taxon>Actinomycetes</taxon>
        <taxon>Kitasatosporales</taxon>
        <taxon>Streptomycetaceae</taxon>
        <taxon>Streptomyces</taxon>
    </lineage>
</organism>
<sequence length="181" mass="19787">MASLVIRPTARNPSWNPSPPAATGPRTLLPSQFRFTGVVEDKPDDVFARAEKKIVRNDSSGTLTDTEEFSWSVERTVTVEDRKATIKGTDGRLTFAGLAVLGGILSSEVRSMYAVTTQATLSRKKTVSVQVPPHSAIEIQLNWTVVRQPGLGRFVGGGDTRLDMPFAVDMELTVVPYLRNI</sequence>